<dbReference type="AlphaFoldDB" id="A0A8H5J4U5"/>
<keyword evidence="3" id="KW-1185">Reference proteome</keyword>
<gene>
    <name evidence="2" type="ORF">FNAPI_8502</name>
</gene>
<protein>
    <submittedName>
        <fullName evidence="2">Uncharacterized protein</fullName>
    </submittedName>
</protein>
<feature type="region of interest" description="Disordered" evidence="1">
    <location>
        <begin position="205"/>
        <end position="249"/>
    </location>
</feature>
<feature type="region of interest" description="Disordered" evidence="1">
    <location>
        <begin position="1"/>
        <end position="49"/>
    </location>
</feature>
<proteinExistence type="predicted"/>
<comment type="caution">
    <text evidence="2">The sequence shown here is derived from an EMBL/GenBank/DDBJ whole genome shotgun (WGS) entry which is preliminary data.</text>
</comment>
<accession>A0A8H5J4U5</accession>
<feature type="compositionally biased region" description="Basic residues" evidence="1">
    <location>
        <begin position="140"/>
        <end position="152"/>
    </location>
</feature>
<dbReference type="EMBL" id="JAAOAO010000325">
    <property type="protein sequence ID" value="KAF5547535.1"/>
    <property type="molecule type" value="Genomic_DNA"/>
</dbReference>
<dbReference type="Proteomes" id="UP000574317">
    <property type="component" value="Unassembled WGS sequence"/>
</dbReference>
<feature type="compositionally biased region" description="Basic residues" evidence="1">
    <location>
        <begin position="8"/>
        <end position="21"/>
    </location>
</feature>
<evidence type="ECO:0000313" key="2">
    <source>
        <dbReference type="EMBL" id="KAF5547535.1"/>
    </source>
</evidence>
<evidence type="ECO:0000313" key="3">
    <source>
        <dbReference type="Proteomes" id="UP000574317"/>
    </source>
</evidence>
<reference evidence="2 3" key="1">
    <citation type="submission" date="2020-05" db="EMBL/GenBank/DDBJ databases">
        <title>Identification and distribution of gene clusters putatively required for synthesis of sphingolipid metabolism inhibitors in phylogenetically diverse species of the filamentous fungus Fusarium.</title>
        <authorList>
            <person name="Kim H.-S."/>
            <person name="Busman M."/>
            <person name="Brown D.W."/>
            <person name="Divon H."/>
            <person name="Uhlig S."/>
            <person name="Proctor R.H."/>
        </authorList>
    </citation>
    <scope>NUCLEOTIDE SEQUENCE [LARGE SCALE GENOMIC DNA]</scope>
    <source>
        <strain evidence="2 3">NRRL 25196</strain>
    </source>
</reference>
<organism evidence="2 3">
    <name type="scientific">Fusarium napiforme</name>
    <dbReference type="NCBI Taxonomy" id="42672"/>
    <lineage>
        <taxon>Eukaryota</taxon>
        <taxon>Fungi</taxon>
        <taxon>Dikarya</taxon>
        <taxon>Ascomycota</taxon>
        <taxon>Pezizomycotina</taxon>
        <taxon>Sordariomycetes</taxon>
        <taxon>Hypocreomycetidae</taxon>
        <taxon>Hypocreales</taxon>
        <taxon>Nectriaceae</taxon>
        <taxon>Fusarium</taxon>
        <taxon>Fusarium fujikuroi species complex</taxon>
    </lineage>
</organism>
<feature type="compositionally biased region" description="Basic and acidic residues" evidence="1">
    <location>
        <begin position="237"/>
        <end position="249"/>
    </location>
</feature>
<feature type="region of interest" description="Disordered" evidence="1">
    <location>
        <begin position="121"/>
        <end position="183"/>
    </location>
</feature>
<name>A0A8H5J4U5_9HYPO</name>
<sequence length="249" mass="27463">MNNQARGNSRRGRFRRGRGRYLRGNMGHPQNGGVPGQAPVPFYPPPPPPPPPPVVAYPAYGQVPYAMPPQPYIYPPHALVMFQNAVPPGYYPYANTVPAYVPLLPQGQVNQPAQGQAYMPQLTQGEGNHPAQVPGQYHGPRSRRRHRSRVQARGRGNGRGNRGQPNRRRVGRDNCSPQPQHLESLPEPLAQIVALLNSGADIPDSLQLSSDLDSREVKQEDTEDGPTRVAQNIGSTEIKREPVIKQEPQ</sequence>
<evidence type="ECO:0000256" key="1">
    <source>
        <dbReference type="SAM" id="MobiDB-lite"/>
    </source>
</evidence>